<dbReference type="GO" id="GO:0003677">
    <property type="term" value="F:DNA binding"/>
    <property type="evidence" value="ECO:0007669"/>
    <property type="project" value="InterPro"/>
</dbReference>
<dbReference type="SMART" id="SM00530">
    <property type="entry name" value="HTH_XRE"/>
    <property type="match status" value="1"/>
</dbReference>
<proteinExistence type="predicted"/>
<accession>A0A560CPA9</accession>
<gene>
    <name evidence="3" type="ORF">FBZ83_102495</name>
</gene>
<evidence type="ECO:0000256" key="1">
    <source>
        <dbReference type="SAM" id="MobiDB-lite"/>
    </source>
</evidence>
<dbReference type="PROSITE" id="PS50943">
    <property type="entry name" value="HTH_CROC1"/>
    <property type="match status" value="1"/>
</dbReference>
<feature type="region of interest" description="Disordered" evidence="1">
    <location>
        <begin position="144"/>
        <end position="200"/>
    </location>
</feature>
<dbReference type="AlphaFoldDB" id="A0A560CPA9"/>
<evidence type="ECO:0000313" key="3">
    <source>
        <dbReference type="EMBL" id="TWA86698.1"/>
    </source>
</evidence>
<dbReference type="SUPFAM" id="SSF47413">
    <property type="entry name" value="lambda repressor-like DNA-binding domains"/>
    <property type="match status" value="1"/>
</dbReference>
<feature type="region of interest" description="Disordered" evidence="1">
    <location>
        <begin position="1"/>
        <end position="20"/>
    </location>
</feature>
<evidence type="ECO:0000259" key="2">
    <source>
        <dbReference type="PROSITE" id="PS50943"/>
    </source>
</evidence>
<evidence type="ECO:0000313" key="4">
    <source>
        <dbReference type="Proteomes" id="UP000318529"/>
    </source>
</evidence>
<dbReference type="CDD" id="cd00093">
    <property type="entry name" value="HTH_XRE"/>
    <property type="match status" value="1"/>
</dbReference>
<feature type="compositionally biased region" description="Basic and acidic residues" evidence="1">
    <location>
        <begin position="144"/>
        <end position="177"/>
    </location>
</feature>
<name>A0A560CPA9_AZOBR</name>
<dbReference type="Pfam" id="PF01381">
    <property type="entry name" value="HTH_3"/>
    <property type="match status" value="1"/>
</dbReference>
<dbReference type="Proteomes" id="UP000318529">
    <property type="component" value="Unassembled WGS sequence"/>
</dbReference>
<feature type="domain" description="HTH cro/C1-type" evidence="2">
    <location>
        <begin position="28"/>
        <end position="82"/>
    </location>
</feature>
<sequence>MSEPAVRKRGRRGSPESWSVDAHVGQRVRMRRTMLGMSQEKLGEAIGLTFQQVQKYERGSNRISAGTLYRLGLVLDVPVSFFFDCYADTQVPAGKPATADDSRISDSSISRREARMLRLWRAAPDSVGDELLLLLGSLSPHLRDAREDEGREDGGREDGGREDGGREDGARKDEDGGPAHTASPGGPPRQRLARDGLVLTVPSSAKAGPLVTGGKLALKTGAPPRIKADAAAGGKRRRHGAVWDPADIYRAGKAPNGKPGKATT</sequence>
<dbReference type="EMBL" id="VITH01000002">
    <property type="protein sequence ID" value="TWA86698.1"/>
    <property type="molecule type" value="Genomic_DNA"/>
</dbReference>
<dbReference type="Gene3D" id="1.10.260.40">
    <property type="entry name" value="lambda repressor-like DNA-binding domains"/>
    <property type="match status" value="1"/>
</dbReference>
<organism evidence="3 4">
    <name type="scientific">Azospirillum brasilense</name>
    <dbReference type="NCBI Taxonomy" id="192"/>
    <lineage>
        <taxon>Bacteria</taxon>
        <taxon>Pseudomonadati</taxon>
        <taxon>Pseudomonadota</taxon>
        <taxon>Alphaproteobacteria</taxon>
        <taxon>Rhodospirillales</taxon>
        <taxon>Azospirillaceae</taxon>
        <taxon>Azospirillum</taxon>
    </lineage>
</organism>
<protein>
    <submittedName>
        <fullName evidence="3">Transcriptional regulator with XRE-family HTH domain</fullName>
    </submittedName>
</protein>
<comment type="caution">
    <text evidence="3">The sequence shown here is derived from an EMBL/GenBank/DDBJ whole genome shotgun (WGS) entry which is preliminary data.</text>
</comment>
<dbReference type="InterPro" id="IPR001387">
    <property type="entry name" value="Cro/C1-type_HTH"/>
</dbReference>
<dbReference type="InterPro" id="IPR010982">
    <property type="entry name" value="Lambda_DNA-bd_dom_sf"/>
</dbReference>
<reference evidence="3 4" key="1">
    <citation type="submission" date="2019-06" db="EMBL/GenBank/DDBJ databases">
        <title>Genomic Encyclopedia of Type Strains, Phase IV (KMG-V): Genome sequencing to study the core and pangenomes of soil and plant-associated prokaryotes.</title>
        <authorList>
            <person name="Whitman W."/>
        </authorList>
    </citation>
    <scope>NUCLEOTIDE SEQUENCE [LARGE SCALE GENOMIC DNA]</scope>
    <source>
        <strain evidence="3 4">BR 11650</strain>
    </source>
</reference>